<comment type="caution">
    <text evidence="2">The sequence shown here is derived from an EMBL/GenBank/DDBJ whole genome shotgun (WGS) entry which is preliminary data.</text>
</comment>
<dbReference type="Pfam" id="PF07484">
    <property type="entry name" value="Collar"/>
    <property type="match status" value="1"/>
</dbReference>
<evidence type="ECO:0000313" key="3">
    <source>
        <dbReference type="Proteomes" id="UP000248882"/>
    </source>
</evidence>
<dbReference type="InterPro" id="IPR037053">
    <property type="entry name" value="Phage_tail_collar_dom_sf"/>
</dbReference>
<dbReference type="InterPro" id="IPR011083">
    <property type="entry name" value="Phage_tail_collar_dom"/>
</dbReference>
<evidence type="ECO:0000313" key="2">
    <source>
        <dbReference type="EMBL" id="PZX55695.1"/>
    </source>
</evidence>
<dbReference type="Gene3D" id="3.90.1340.10">
    <property type="entry name" value="Phage tail collar domain"/>
    <property type="match status" value="1"/>
</dbReference>
<keyword evidence="3" id="KW-1185">Reference proteome</keyword>
<protein>
    <submittedName>
        <fullName evidence="2">Microcystin-dependent protein</fullName>
    </submittedName>
</protein>
<dbReference type="OrthoDB" id="9810174at2"/>
<organism evidence="2 3">
    <name type="scientific">Algoriphagus chordae</name>
    <dbReference type="NCBI Taxonomy" id="237019"/>
    <lineage>
        <taxon>Bacteria</taxon>
        <taxon>Pseudomonadati</taxon>
        <taxon>Bacteroidota</taxon>
        <taxon>Cytophagia</taxon>
        <taxon>Cytophagales</taxon>
        <taxon>Cyclobacteriaceae</taxon>
        <taxon>Algoriphagus</taxon>
    </lineage>
</organism>
<dbReference type="SUPFAM" id="SSF88874">
    <property type="entry name" value="Receptor-binding domain of short tail fibre protein gp12"/>
    <property type="match status" value="1"/>
</dbReference>
<evidence type="ECO:0000259" key="1">
    <source>
        <dbReference type="Pfam" id="PF07484"/>
    </source>
</evidence>
<proteinExistence type="predicted"/>
<dbReference type="RefSeq" id="WP_111317003.1">
    <property type="nucleotide sequence ID" value="NZ_QKZT01000003.1"/>
</dbReference>
<gene>
    <name evidence="2" type="ORF">LV85_00920</name>
</gene>
<dbReference type="Proteomes" id="UP000248882">
    <property type="component" value="Unassembled WGS sequence"/>
</dbReference>
<accession>A0A2W7RXN8</accession>
<sequence length="180" mass="18488">MDDLLASIKLFAGNFAPRGYMLCQGQLLPIAQNSALFSLLGTTYGGDGRTTFALPDLNGRSAVGQGRGPGLTEVKLGEKAGAEQISISVANLPSHTHTMMTSSAPGTTNSPVGNVIAASEVVVERGGSPIPINCYGSTPNGQLAATAIVSTGGNIPVQIRNPFLGLNYIICVQGIFPSRS</sequence>
<name>A0A2W7RXN8_9BACT</name>
<feature type="domain" description="Phage tail collar" evidence="1">
    <location>
        <begin position="7"/>
        <end position="61"/>
    </location>
</feature>
<dbReference type="AlphaFoldDB" id="A0A2W7RXN8"/>
<reference evidence="2 3" key="1">
    <citation type="submission" date="2018-06" db="EMBL/GenBank/DDBJ databases">
        <title>Genomic Encyclopedia of Archaeal and Bacterial Type Strains, Phase II (KMG-II): from individual species to whole genera.</title>
        <authorList>
            <person name="Goeker M."/>
        </authorList>
    </citation>
    <scope>NUCLEOTIDE SEQUENCE [LARGE SCALE GENOMIC DNA]</scope>
    <source>
        <strain evidence="2 3">DSM 19830</strain>
    </source>
</reference>
<dbReference type="EMBL" id="QKZT01000003">
    <property type="protein sequence ID" value="PZX55695.1"/>
    <property type="molecule type" value="Genomic_DNA"/>
</dbReference>